<reference evidence="9" key="1">
    <citation type="submission" date="2024-05" db="EMBL/GenBank/DDBJ databases">
        <authorList>
            <person name="Kim S."/>
            <person name="Heo J."/>
            <person name="Choi H."/>
            <person name="Choi Y."/>
            <person name="Kwon S.-W."/>
            <person name="Kim Y."/>
        </authorList>
    </citation>
    <scope>NUCLEOTIDE SEQUENCE</scope>
    <source>
        <strain evidence="9">KACC 23698</strain>
    </source>
</reference>
<feature type="domain" description="DNA polymerase Y-family little finger" evidence="8">
    <location>
        <begin position="212"/>
        <end position="313"/>
    </location>
</feature>
<evidence type="ECO:0000256" key="1">
    <source>
        <dbReference type="ARBA" id="ARBA00001946"/>
    </source>
</evidence>
<dbReference type="SUPFAM" id="SSF56672">
    <property type="entry name" value="DNA/RNA polymerases"/>
    <property type="match status" value="1"/>
</dbReference>
<dbReference type="PANTHER" id="PTHR35369:SF2">
    <property type="entry name" value="BLR3025 PROTEIN"/>
    <property type="match status" value="1"/>
</dbReference>
<evidence type="ECO:0000259" key="7">
    <source>
        <dbReference type="Pfam" id="PF00817"/>
    </source>
</evidence>
<dbReference type="EMBL" id="CP157484">
    <property type="protein sequence ID" value="XBO38953.1"/>
    <property type="molecule type" value="Genomic_DNA"/>
</dbReference>
<evidence type="ECO:0000256" key="6">
    <source>
        <dbReference type="ARBA" id="ARBA00049244"/>
    </source>
</evidence>
<evidence type="ECO:0000256" key="4">
    <source>
        <dbReference type="ARBA" id="ARBA00022763"/>
    </source>
</evidence>
<dbReference type="GO" id="GO:0003684">
    <property type="term" value="F:damaged DNA binding"/>
    <property type="evidence" value="ECO:0007669"/>
    <property type="project" value="InterPro"/>
</dbReference>
<evidence type="ECO:0000256" key="3">
    <source>
        <dbReference type="ARBA" id="ARBA00012417"/>
    </source>
</evidence>
<proteinExistence type="predicted"/>
<evidence type="ECO:0000256" key="2">
    <source>
        <dbReference type="ARBA" id="ARBA00011245"/>
    </source>
</evidence>
<dbReference type="InterPro" id="IPR017961">
    <property type="entry name" value="DNA_pol_Y-fam_little_finger"/>
</dbReference>
<organism evidence="9">
    <name type="scientific">Alsobacter sp. KACC 23698</name>
    <dbReference type="NCBI Taxonomy" id="3149229"/>
    <lineage>
        <taxon>Bacteria</taxon>
        <taxon>Pseudomonadati</taxon>
        <taxon>Pseudomonadota</taxon>
        <taxon>Alphaproteobacteria</taxon>
        <taxon>Hyphomicrobiales</taxon>
        <taxon>Alsobacteraceae</taxon>
        <taxon>Alsobacter</taxon>
    </lineage>
</organism>
<feature type="domain" description="UmuC" evidence="7">
    <location>
        <begin position="4"/>
        <end position="120"/>
    </location>
</feature>
<protein>
    <recommendedName>
        <fullName evidence="3">DNA-directed DNA polymerase</fullName>
        <ecNumber evidence="3">2.7.7.7</ecNumber>
    </recommendedName>
</protein>
<dbReference type="CDD" id="cd03468">
    <property type="entry name" value="PolY_like"/>
    <property type="match status" value="1"/>
</dbReference>
<comment type="catalytic activity">
    <reaction evidence="6">
        <text>DNA(n) + a 2'-deoxyribonucleoside 5'-triphosphate = DNA(n+1) + diphosphate</text>
        <dbReference type="Rhea" id="RHEA:22508"/>
        <dbReference type="Rhea" id="RHEA-COMP:17339"/>
        <dbReference type="Rhea" id="RHEA-COMP:17340"/>
        <dbReference type="ChEBI" id="CHEBI:33019"/>
        <dbReference type="ChEBI" id="CHEBI:61560"/>
        <dbReference type="ChEBI" id="CHEBI:173112"/>
        <dbReference type="EC" id="2.7.7.7"/>
    </reaction>
</comment>
<dbReference type="GO" id="GO:0006281">
    <property type="term" value="P:DNA repair"/>
    <property type="evidence" value="ECO:0007669"/>
    <property type="project" value="InterPro"/>
</dbReference>
<accession>A0AAU7JEZ6</accession>
<dbReference type="InterPro" id="IPR043502">
    <property type="entry name" value="DNA/RNA_pol_sf"/>
</dbReference>
<dbReference type="Pfam" id="PF11799">
    <property type="entry name" value="IMS_C"/>
    <property type="match status" value="1"/>
</dbReference>
<comment type="subunit">
    <text evidence="2">Monomer.</text>
</comment>
<gene>
    <name evidence="9" type="ORF">ABEG18_25275</name>
</gene>
<dbReference type="RefSeq" id="WP_406855791.1">
    <property type="nucleotide sequence ID" value="NZ_CP157484.1"/>
</dbReference>
<dbReference type="InterPro" id="IPR001126">
    <property type="entry name" value="UmuC"/>
</dbReference>
<comment type="cofactor">
    <cofactor evidence="1">
        <name>Mg(2+)</name>
        <dbReference type="ChEBI" id="CHEBI:18420"/>
    </cofactor>
</comment>
<evidence type="ECO:0000313" key="9">
    <source>
        <dbReference type="EMBL" id="XBO38953.1"/>
    </source>
</evidence>
<sequence>MVVDKARNALVIAAADDAALQAGVCVGMTLATARAIHPALLAVEADAAADAALLEVLADWAERYTPFVGLDGPDGLALDVTGSAHLFGGEAAMLDDLVARLRRGGVEARGAIAGTLSTARALARFGGAGARVVPAGGEARAVARLPLEAVAPPETVTALARLGLKRIEDLAERPRGPLAARFGASLLDRLDRVRGLAGEPVSPRRPLPACTAERRFAEPIGHEEDVRRSILAMAGELAGVLERRGEGARRLELTFFRADGAVRRIAVATGRPVRDPAAMARLYREKLDALADPVDPGFGFDVMRLAALATERQDAAQTGLDRQAEESEALAELADRLAARFGPRRVQRLVAQDTHIPERAAFAAPAQRVGGAGAAKTGDAAAEWAFHRVPEEPPPRPLRLLDPPERIEALAEIPDGPPIRFRWRRALHLVRKAEGPERIAPEWWRASPDALTRDYFRVEDEAGRRFWLFREGLWGYETASPSWFLHGLFA</sequence>
<comment type="function">
    <text evidence="5">Poorly processive, error-prone DNA polymerase involved in untargeted mutagenesis. Copies undamaged DNA at stalled replication forks, which arise in vivo from mismatched or misaligned primer ends. These misaligned primers can be extended by PolIV. Exhibits no 3'-5' exonuclease (proofreading) activity. May be involved in translesional synthesis, in conjunction with the beta clamp from PolIII.</text>
</comment>
<dbReference type="Pfam" id="PF00817">
    <property type="entry name" value="IMS"/>
    <property type="match status" value="1"/>
</dbReference>
<dbReference type="EC" id="2.7.7.7" evidence="3"/>
<dbReference type="PANTHER" id="PTHR35369">
    <property type="entry name" value="BLR3025 PROTEIN-RELATED"/>
    <property type="match status" value="1"/>
</dbReference>
<keyword evidence="4" id="KW-0227">DNA damage</keyword>
<evidence type="ECO:0000256" key="5">
    <source>
        <dbReference type="ARBA" id="ARBA00025589"/>
    </source>
</evidence>
<evidence type="ECO:0000259" key="8">
    <source>
        <dbReference type="Pfam" id="PF11799"/>
    </source>
</evidence>
<dbReference type="InterPro" id="IPR050356">
    <property type="entry name" value="SulA_CellDiv_inhibitor"/>
</dbReference>
<name>A0AAU7JEZ6_9HYPH</name>
<dbReference type="AlphaFoldDB" id="A0AAU7JEZ6"/>